<dbReference type="SMART" id="SM00408">
    <property type="entry name" value="IGc2"/>
    <property type="match status" value="2"/>
</dbReference>
<sequence length="1802" mass="200434">MGTRRPMSRTSSTNGRYYDSLGSSNGSASESEDSNGSAYSPRPDSRNYLLNVRPENSRSSFSRYSSYTPGRTTFCSIISQLTEETQPCFETTLKPKAVSEGCDAKFICMVSGYPEPEVTWYKDDEEMDRYCGLPKYEIFRNGNQHTLQIYNCLEEDAAIYQASARNNKGIVSCSGVLEVGTMTEFEIHQRWFAKLKRKAEAKMREIEQSRRRVKENLEEGEKIRALSPERIQRKRRFSKENKQEAAAAESEKEDLIKVHIPDPNSRLQEDISSTVQQPQNGVNGFTELDKSQEESVVTNGYTLPENVEDSGKEFLAYVYETVAVITKKPTAKESYAKKKKKEDDPPVSKAETKREEAAPVSIQKKAEGISPAPRRSRINKDHTMSADEKMEIQPTQPVVTANRRFAINTALPKVGKTISKDTKKPKESVAPPIKVADATSSRKDPLPPKTDGIFSLKDMYFGESLQVTQEEKDVRPSNVVQKSNAEIKVSSVKQDRGIPTKFGIQTQVSEPPKAAPRRSREQRELLSGTTPQKASTQYDASVGSTLDNQGSQEAKPVCEVLQQPIVESKPEPSSPIKSHSISDIPEQKQLEQVPSLRLPEREIQEPDVLNKSRIASEDLPEEKSQTETTEKLKILEMEYMSLQKAYALLQQQLELNQKTEEQMKTKEVTESQENIGQKQILISEQNQMEMQKIRDESNVAESLNSPVFMETDEAIKAEMDATPQKEGVDHESNQDLVSSLLSEHSTEFLMECSSEKGLDNKDVCLTEPESKVVKENNFFPLKLLQEEKTNIEGDDDNFYKPSANSHEDGEENPRLSDSKVETMEGIKETKQVDEKNETKLEEILASDKQNSNTLSITPTFENTNQLILLDVDLTKMETSIPPSITAQPCIESIDDVKELSISEDIVETNIPGATSVANLLAGDTNQSVVTLLRDVKAALESGIVKDVECPSESSSSSGLSPLVISSPEEYFIEPMLPLSSEEEKNIIHHPVVPELETIPVNIQAITSEIEESAKDIEVPISPEHQTNEEAQSEMILKEQSKQDHSLVTTLKNSLLKLFHIKPADDVDHNSEVKERNKVGEIQVGTPEEMSFIEGNVSPMNSSKTLTSDEYHFQKIAEISTTGKVSPTLEVDIPQNADSLKTIPTTCRKASESSKKGITQEVHSAPLTPAISRSSRGLDEEFVLNKDDLSFSPATARKIAGKICADAEFPSVLSVPSIVVGSLPAEKTLGNLFSDFEKDNCRKWRSTENVSFIPSATPQELASGARRKIYIAKPKQLEETGSTGSLTPPSKRESPSVSPGQTRRNTSLLSSQPQQAEKRSPVMARRMTKLEVPKINEECAEKEGSSEDHSVQTKDSDILPKDDIQPVEPKKSNDPHKAPQVIRKIRAEQFSDASGNLKLWCQFFNILSDSIITWYKDEVQVAKVNRSCGDEGQVALAIVQASTKDCGVYQCTIDNDYGTDSTDCLLSAEILSAFISKEEAEVGEEIEMTPMVFAKGLGDSSYWGDKFFGRIMMENAHVGEGFLRKSCRAKAIYGLEPIFDSGKTCIIKIKNLIPFGTKNESTLVEKNYEITIQECKIQNTTREYCKIFAAECRAVSSFGQVPEIVPLNVIYRPANNIPYATIEEDLEGRFQKYCIRDQGGKLHIKNSSETEQKCCTFQHWVYQWTNGNMLVTTLEGVGWKLTNIGIATKSKGYQGLKESCFPSVLDEFPLVHQCNRYCEMLGLKSLKASEGLQPPAKPKASRSPIMSRKTSSGQSSPQIQKKGLASPQTARKVGVSPKITRKATDTGDAKTKGNHAMTPAKSQ</sequence>
<keyword evidence="6 16" id="KW-0418">Kinase</keyword>
<dbReference type="PANTHER" id="PTHR47091">
    <property type="entry name" value="ALPHA-PROTEIN KINASE 2-RELATED"/>
    <property type="match status" value="1"/>
</dbReference>
<feature type="region of interest" description="Disordered" evidence="12">
    <location>
        <begin position="1271"/>
        <end position="1377"/>
    </location>
</feature>
<evidence type="ECO:0000313" key="16">
    <source>
        <dbReference type="RefSeq" id="XP_018111117.1"/>
    </source>
</evidence>
<evidence type="ECO:0000259" key="14">
    <source>
        <dbReference type="PROSITE" id="PS51158"/>
    </source>
</evidence>
<dbReference type="Gene3D" id="3.20.200.10">
    <property type="entry name" value="MHCK/EF2 kinase"/>
    <property type="match status" value="1"/>
</dbReference>
<dbReference type="InterPro" id="IPR011009">
    <property type="entry name" value="Kinase-like_dom_sf"/>
</dbReference>
<feature type="compositionally biased region" description="Basic and acidic residues" evidence="12">
    <location>
        <begin position="418"/>
        <end position="427"/>
    </location>
</feature>
<feature type="compositionally biased region" description="Polar residues" evidence="12">
    <location>
        <begin position="1747"/>
        <end position="1758"/>
    </location>
</feature>
<feature type="region of interest" description="Disordered" evidence="12">
    <location>
        <begin position="332"/>
        <end position="401"/>
    </location>
</feature>
<dbReference type="FunFam" id="3.20.200.10:FF:000003">
    <property type="entry name" value="alpha-protein kinase 3"/>
    <property type="match status" value="1"/>
</dbReference>
<evidence type="ECO:0000256" key="3">
    <source>
        <dbReference type="ARBA" id="ARBA00022527"/>
    </source>
</evidence>
<keyword evidence="8" id="KW-0393">Immunoglobulin domain</keyword>
<feature type="domain" description="Ig-like" evidence="13">
    <location>
        <begin position="87"/>
        <end position="178"/>
    </location>
</feature>
<dbReference type="InterPro" id="IPR003599">
    <property type="entry name" value="Ig_sub"/>
</dbReference>
<feature type="region of interest" description="Disordered" evidence="12">
    <location>
        <begin position="1"/>
        <end position="47"/>
    </location>
</feature>
<feature type="compositionally biased region" description="Basic and acidic residues" evidence="12">
    <location>
        <begin position="378"/>
        <end position="391"/>
    </location>
</feature>
<gene>
    <name evidence="16 17" type="primary">alpk3.S</name>
</gene>
<feature type="region of interest" description="Disordered" evidence="12">
    <location>
        <begin position="1728"/>
        <end position="1802"/>
    </location>
</feature>
<dbReference type="CDD" id="cd16973">
    <property type="entry name" value="Alpha_kinase_ALPK3"/>
    <property type="match status" value="1"/>
</dbReference>
<evidence type="ECO:0000256" key="6">
    <source>
        <dbReference type="ARBA" id="ARBA00022777"/>
    </source>
</evidence>
<dbReference type="InterPro" id="IPR013098">
    <property type="entry name" value="Ig_I-set"/>
</dbReference>
<evidence type="ECO:0000256" key="11">
    <source>
        <dbReference type="SAM" id="Coils"/>
    </source>
</evidence>
<dbReference type="GO" id="GO:0004674">
    <property type="term" value="F:protein serine/threonine kinase activity"/>
    <property type="evidence" value="ECO:0007669"/>
    <property type="project" value="UniProtKB-KW"/>
</dbReference>
<feature type="domain" description="Alpha-type protein kinase" evidence="14">
    <location>
        <begin position="1494"/>
        <end position="1725"/>
    </location>
</feature>
<feature type="compositionally biased region" description="Polar residues" evidence="12">
    <location>
        <begin position="1278"/>
        <end position="1287"/>
    </location>
</feature>
<evidence type="ECO:0000256" key="10">
    <source>
        <dbReference type="ARBA" id="ARBA00048679"/>
    </source>
</evidence>
<evidence type="ECO:0000313" key="15">
    <source>
        <dbReference type="Proteomes" id="UP000186698"/>
    </source>
</evidence>
<dbReference type="OrthoDB" id="301415at2759"/>
<feature type="compositionally biased region" description="Low complexity" evidence="12">
    <location>
        <begin position="574"/>
        <end position="584"/>
    </location>
</feature>
<comment type="similarity">
    <text evidence="1">Belongs to the protein kinase superfamily. Alpha-type protein kinase family. ALPK subfamily.</text>
</comment>
<feature type="compositionally biased region" description="Basic and acidic residues" evidence="12">
    <location>
        <begin position="332"/>
        <end position="357"/>
    </location>
</feature>
<dbReference type="InterPro" id="IPR007110">
    <property type="entry name" value="Ig-like_dom"/>
</dbReference>
<keyword evidence="3" id="KW-0723">Serine/threonine-protein kinase</keyword>
<dbReference type="SMART" id="SM00409">
    <property type="entry name" value="IG"/>
    <property type="match status" value="2"/>
</dbReference>
<accession>A0A8J0UWZ3</accession>
<evidence type="ECO:0000313" key="17">
    <source>
        <dbReference type="Xenbase" id="XB-GENE-17330447"/>
    </source>
</evidence>
<dbReference type="InterPro" id="IPR013783">
    <property type="entry name" value="Ig-like_fold"/>
</dbReference>
<feature type="region of interest" description="Disordered" evidence="12">
    <location>
        <begin position="413"/>
        <end position="454"/>
    </location>
</feature>
<dbReference type="Proteomes" id="UP000186698">
    <property type="component" value="Chromosome 3S"/>
</dbReference>
<keyword evidence="7" id="KW-1015">Disulfide bond</keyword>
<evidence type="ECO:0000256" key="9">
    <source>
        <dbReference type="ARBA" id="ARBA00047899"/>
    </source>
</evidence>
<dbReference type="EC" id="2.7.11.1" evidence="2"/>
<dbReference type="Pfam" id="PF07679">
    <property type="entry name" value="I-set"/>
    <property type="match status" value="2"/>
</dbReference>
<dbReference type="AGR" id="Xenbase:XB-GENE-17330447"/>
<dbReference type="InterPro" id="IPR003598">
    <property type="entry name" value="Ig_sub2"/>
</dbReference>
<feature type="domain" description="Ig-like" evidence="13">
    <location>
        <begin position="1378"/>
        <end position="1466"/>
    </location>
</feature>
<evidence type="ECO:0000256" key="2">
    <source>
        <dbReference type="ARBA" id="ARBA00012513"/>
    </source>
</evidence>
<feature type="compositionally biased region" description="Polar residues" evidence="12">
    <location>
        <begin position="527"/>
        <end position="552"/>
    </location>
</feature>
<dbReference type="Pfam" id="PF02816">
    <property type="entry name" value="Alpha_kinase"/>
    <property type="match status" value="1"/>
</dbReference>
<comment type="catalytic activity">
    <reaction evidence="10">
        <text>L-seryl-[protein] + ATP = O-phospho-L-seryl-[protein] + ADP + H(+)</text>
        <dbReference type="Rhea" id="RHEA:17989"/>
        <dbReference type="Rhea" id="RHEA-COMP:9863"/>
        <dbReference type="Rhea" id="RHEA-COMP:11604"/>
        <dbReference type="ChEBI" id="CHEBI:15378"/>
        <dbReference type="ChEBI" id="CHEBI:29999"/>
        <dbReference type="ChEBI" id="CHEBI:30616"/>
        <dbReference type="ChEBI" id="CHEBI:83421"/>
        <dbReference type="ChEBI" id="CHEBI:456216"/>
        <dbReference type="EC" id="2.7.11.1"/>
    </reaction>
</comment>
<feature type="compositionally biased region" description="Low complexity" evidence="12">
    <location>
        <begin position="19"/>
        <end position="38"/>
    </location>
</feature>
<dbReference type="InterPro" id="IPR036179">
    <property type="entry name" value="Ig-like_dom_sf"/>
</dbReference>
<keyword evidence="5" id="KW-0677">Repeat</keyword>
<dbReference type="FunFam" id="2.60.40.10:FF:000069">
    <property type="entry name" value="Alpha-protein kinase 3"/>
    <property type="match status" value="1"/>
</dbReference>
<dbReference type="PROSITE" id="PS51158">
    <property type="entry name" value="ALPHA_KINASE"/>
    <property type="match status" value="1"/>
</dbReference>
<evidence type="ECO:0000256" key="8">
    <source>
        <dbReference type="ARBA" id="ARBA00023319"/>
    </source>
</evidence>
<feature type="compositionally biased region" description="Basic and acidic residues" evidence="12">
    <location>
        <begin position="1781"/>
        <end position="1790"/>
    </location>
</feature>
<dbReference type="SUPFAM" id="SSF48726">
    <property type="entry name" value="Immunoglobulin"/>
    <property type="match status" value="2"/>
</dbReference>
<feature type="compositionally biased region" description="Basic and acidic residues" evidence="12">
    <location>
        <begin position="598"/>
        <end position="627"/>
    </location>
</feature>
<evidence type="ECO:0000256" key="12">
    <source>
        <dbReference type="SAM" id="MobiDB-lite"/>
    </source>
</evidence>
<protein>
    <recommendedName>
        <fullName evidence="2">non-specific serine/threonine protein kinase</fullName>
        <ecNumber evidence="2">2.7.11.1</ecNumber>
    </recommendedName>
</protein>
<comment type="catalytic activity">
    <reaction evidence="9">
        <text>L-threonyl-[protein] + ATP = O-phospho-L-threonyl-[protein] + ADP + H(+)</text>
        <dbReference type="Rhea" id="RHEA:46608"/>
        <dbReference type="Rhea" id="RHEA-COMP:11060"/>
        <dbReference type="Rhea" id="RHEA-COMP:11605"/>
        <dbReference type="ChEBI" id="CHEBI:15378"/>
        <dbReference type="ChEBI" id="CHEBI:30013"/>
        <dbReference type="ChEBI" id="CHEBI:30616"/>
        <dbReference type="ChEBI" id="CHEBI:61977"/>
        <dbReference type="ChEBI" id="CHEBI:456216"/>
        <dbReference type="EC" id="2.7.11.1"/>
    </reaction>
</comment>
<dbReference type="Gene3D" id="2.60.40.10">
    <property type="entry name" value="Immunoglobulins"/>
    <property type="match status" value="2"/>
</dbReference>
<keyword evidence="4" id="KW-0808">Transferase</keyword>
<reference evidence="15" key="1">
    <citation type="submission" date="2024-06" db="UniProtKB">
        <authorList>
            <consortium name="RefSeq"/>
        </authorList>
    </citation>
    <scope>NUCLEOTIDE SEQUENCE [LARGE SCALE GENOMIC DNA]</scope>
    <source>
        <strain evidence="15">J_2021</strain>
    </source>
</reference>
<feature type="region of interest" description="Disordered" evidence="12">
    <location>
        <begin position="790"/>
        <end position="831"/>
    </location>
</feature>
<dbReference type="Xenbase" id="XB-GENE-17330447">
    <property type="gene designation" value="alpk3.S"/>
</dbReference>
<proteinExistence type="inferred from homology"/>
<dbReference type="GO" id="GO:0005524">
    <property type="term" value="F:ATP binding"/>
    <property type="evidence" value="ECO:0007669"/>
    <property type="project" value="InterPro"/>
</dbReference>
<dbReference type="RefSeq" id="XP_018111117.1">
    <property type="nucleotide sequence ID" value="XM_018255628.2"/>
</dbReference>
<evidence type="ECO:0000256" key="7">
    <source>
        <dbReference type="ARBA" id="ARBA00023157"/>
    </source>
</evidence>
<feature type="region of interest" description="Disordered" evidence="12">
    <location>
        <begin position="467"/>
        <end position="627"/>
    </location>
</feature>
<dbReference type="SUPFAM" id="SSF56112">
    <property type="entry name" value="Protein kinase-like (PK-like)"/>
    <property type="match status" value="1"/>
</dbReference>
<keyword evidence="11" id="KW-0175">Coiled coil</keyword>
<dbReference type="InterPro" id="IPR004166">
    <property type="entry name" value="a-kinase_dom"/>
</dbReference>
<dbReference type="GO" id="GO:0055013">
    <property type="term" value="P:cardiac muscle cell development"/>
    <property type="evidence" value="ECO:0000318"/>
    <property type="project" value="GO_Central"/>
</dbReference>
<dbReference type="CTD" id="108713004"/>
<feature type="compositionally biased region" description="Polar residues" evidence="12">
    <location>
        <begin position="1294"/>
        <end position="1314"/>
    </location>
</feature>
<dbReference type="SMART" id="SM00811">
    <property type="entry name" value="Alpha_kinase"/>
    <property type="match status" value="1"/>
</dbReference>
<keyword evidence="15" id="KW-1185">Reference proteome</keyword>
<dbReference type="KEGG" id="xla:108713004"/>
<evidence type="ECO:0000256" key="5">
    <source>
        <dbReference type="ARBA" id="ARBA00022737"/>
    </source>
</evidence>
<dbReference type="PROSITE" id="PS50835">
    <property type="entry name" value="IG_LIKE"/>
    <property type="match status" value="2"/>
</dbReference>
<dbReference type="PANTHER" id="PTHR47091:SF1">
    <property type="entry name" value="ALPHA-PROTEIN KINASE 3"/>
    <property type="match status" value="1"/>
</dbReference>
<evidence type="ECO:0000256" key="1">
    <source>
        <dbReference type="ARBA" id="ARBA00008651"/>
    </source>
</evidence>
<feature type="compositionally biased region" description="Basic and acidic residues" evidence="12">
    <location>
        <begin position="1327"/>
        <end position="1376"/>
    </location>
</feature>
<feature type="coiled-coil region" evidence="11">
    <location>
        <begin position="192"/>
        <end position="258"/>
    </location>
</feature>
<feature type="coiled-coil region" evidence="11">
    <location>
        <begin position="632"/>
        <end position="669"/>
    </location>
</feature>
<name>A0A8J0UWZ3_XENLA</name>
<evidence type="ECO:0000256" key="4">
    <source>
        <dbReference type="ARBA" id="ARBA00022679"/>
    </source>
</evidence>
<feature type="compositionally biased region" description="Basic and acidic residues" evidence="12">
    <location>
        <begin position="805"/>
        <end position="831"/>
    </location>
</feature>
<dbReference type="GO" id="GO:0005634">
    <property type="term" value="C:nucleus"/>
    <property type="evidence" value="ECO:0000318"/>
    <property type="project" value="GO_Central"/>
</dbReference>
<reference evidence="16" key="2">
    <citation type="submission" date="2025-08" db="UniProtKB">
        <authorList>
            <consortium name="RefSeq"/>
        </authorList>
    </citation>
    <scope>IDENTIFICATION</scope>
    <source>
        <strain evidence="16">J_2021</strain>
        <tissue evidence="16">Erythrocytes</tissue>
    </source>
</reference>
<evidence type="ECO:0000259" key="13">
    <source>
        <dbReference type="PROSITE" id="PS50835"/>
    </source>
</evidence>
<dbReference type="GeneID" id="108713004"/>
<organism evidence="15 16">
    <name type="scientific">Xenopus laevis</name>
    <name type="common">African clawed frog</name>
    <dbReference type="NCBI Taxonomy" id="8355"/>
    <lineage>
        <taxon>Eukaryota</taxon>
        <taxon>Metazoa</taxon>
        <taxon>Chordata</taxon>
        <taxon>Craniata</taxon>
        <taxon>Vertebrata</taxon>
        <taxon>Euteleostomi</taxon>
        <taxon>Amphibia</taxon>
        <taxon>Batrachia</taxon>
        <taxon>Anura</taxon>
        <taxon>Pipoidea</taxon>
        <taxon>Pipidae</taxon>
        <taxon>Xenopodinae</taxon>
        <taxon>Xenopus</taxon>
        <taxon>Xenopus</taxon>
    </lineage>
</organism>